<organism evidence="1 2">
    <name type="scientific">Trypanosoma rangeli</name>
    <dbReference type="NCBI Taxonomy" id="5698"/>
    <lineage>
        <taxon>Eukaryota</taxon>
        <taxon>Discoba</taxon>
        <taxon>Euglenozoa</taxon>
        <taxon>Kinetoplastea</taxon>
        <taxon>Metakinetoplastina</taxon>
        <taxon>Trypanosomatida</taxon>
        <taxon>Trypanosomatidae</taxon>
        <taxon>Trypanosoma</taxon>
        <taxon>Herpetosoma</taxon>
    </lineage>
</organism>
<comment type="caution">
    <text evidence="1">The sequence shown here is derived from an EMBL/GenBank/DDBJ whole genome shotgun (WGS) entry which is preliminary data.</text>
</comment>
<dbReference type="AlphaFoldDB" id="A0A3S5IS41"/>
<dbReference type="GeneID" id="40325801"/>
<sequence length="953" mass="106480">MEAAPSVMDTQQLSVRLDEVLHAFATREEDKSDNTKLLSEVACLTQVVEAMAASMSAAAKEGGVSPPVKTLEESRFLGSSCWNMTVRHSPKEDSLDERVLKSSLREFATKAFLLGNYAYAPRDVSHSYFTQHPREAEQCVLMCLKTSRDLSLCGVASSAKDLLSVGKTVASYIPAGAQNSLAYLQHRNMSWEFAYTEMDITWNVGHYQESCAAARKLAHMLLKDHDLLRDHREAFFRFVFTVGNSGVPLGEEQYMRDMLQSSIEVQSHFKRARMSDPSHHDMMLSGATMEQMALSWLREGKPTEALSWAVEADDTLNSNTSALLRLTTTAKSGMEAEAIALLHQYVHRSDASVDDAVAACFEIHNLLVDKKEGAIEGMRLLCNKTGGNSSNEVVTFRLSQLLLHNGSLASCKEALHILQNEGVDFEEARHRRYCFLWLWGLADTGEFTPLQLVDSLETALRFKDCASDTEVDAIYLRLCTEYLAQCEDGEKPSNALTRAKQILLDYTSSRDPHCAFAHTLLFKVAVLESNEVDLEKELNCLLLCQPAELVMPALCTALNYSLKHGYLHGVSLVITRVLFSSVSVPDHPTELELLRVYVASLLSRACSYTDEQLHAVTERFQKLLSDECAMIALSYEEVTWWAQAFLVLGLEFTDGPGQTSVFLFRAATRAALQGPTPGEGPSRSLLISGLLCTLEDEFQLFATGFPQLTPCELEEQLRVCKESLASLPEMNHRLTLLLSEAERHLRQPSQDTPEHIQRIVDELSSIPATFKDYEALAEGASFIALQYASEYPLLYGVTIKLYMQAVSMVMNEITAFLKCDNNTDKCTEYVTDALSFLYKSFNLAFDRTEQLSVMQRLMELLSLGVEDVTVASFIKHHHSNAVRTVTSNPLSFVRLFLEYFTVEAWNNSVFYLILTETVRQAEWARAAWTLVETLPDTSSVASALLTLKTITSL</sequence>
<keyword evidence="2" id="KW-1185">Reference proteome</keyword>
<dbReference type="VEuPathDB" id="TriTrypDB:TRSC58_01111"/>
<accession>A0A3S5IS41</accession>
<evidence type="ECO:0000313" key="2">
    <source>
        <dbReference type="Proteomes" id="UP000283634"/>
    </source>
</evidence>
<dbReference type="Proteomes" id="UP000283634">
    <property type="component" value="Unassembled WGS sequence"/>
</dbReference>
<dbReference type="OMA" id="CILMCLK"/>
<dbReference type="RefSeq" id="XP_029241197.1">
    <property type="nucleotide sequence ID" value="XM_029378896.1"/>
</dbReference>
<name>A0A3S5IS41_TRYRA</name>
<evidence type="ECO:0008006" key="3">
    <source>
        <dbReference type="Google" id="ProtNLM"/>
    </source>
</evidence>
<evidence type="ECO:0000313" key="1">
    <source>
        <dbReference type="EMBL" id="RNF09843.1"/>
    </source>
</evidence>
<reference evidence="1 2" key="1">
    <citation type="journal article" date="2018" name="BMC Genomics">
        <title>Genomic comparison of Trypanosoma conorhini and Trypanosoma rangeli to Trypanosoma cruzi strains of high and low virulence.</title>
        <authorList>
            <person name="Bradwell K.R."/>
            <person name="Koparde V.N."/>
            <person name="Matveyev A.V."/>
            <person name="Serrano M.G."/>
            <person name="Alves J.M."/>
            <person name="Parikh H."/>
            <person name="Huang B."/>
            <person name="Lee V."/>
            <person name="Espinosa-Alvarez O."/>
            <person name="Ortiz P.A."/>
            <person name="Costa-Martins A.G."/>
            <person name="Teixeira M.M."/>
            <person name="Buck G.A."/>
        </authorList>
    </citation>
    <scope>NUCLEOTIDE SEQUENCE [LARGE SCALE GENOMIC DNA]</scope>
    <source>
        <strain evidence="1 2">AM80</strain>
    </source>
</reference>
<dbReference type="OrthoDB" id="272625at2759"/>
<gene>
    <name evidence="1" type="ORF">TraAM80_01868</name>
</gene>
<dbReference type="VEuPathDB" id="TriTrypDB:TRSC58_03001"/>
<proteinExistence type="predicted"/>
<protein>
    <recommendedName>
        <fullName evidence="3">Protein ZIP4 homolog</fullName>
    </recommendedName>
</protein>
<dbReference type="EMBL" id="MKGL01000041">
    <property type="protein sequence ID" value="RNF09843.1"/>
    <property type="molecule type" value="Genomic_DNA"/>
</dbReference>